<dbReference type="PANTHER" id="PTHR34849">
    <property type="entry name" value="SSL5025 PROTEIN"/>
    <property type="match status" value="1"/>
</dbReference>
<dbReference type="Pfam" id="PF04255">
    <property type="entry name" value="DUF433"/>
    <property type="match status" value="1"/>
</dbReference>
<evidence type="ECO:0000313" key="1">
    <source>
        <dbReference type="EMBL" id="OGF66821.1"/>
    </source>
</evidence>
<name>A0A1F5VUR7_9BACT</name>
<dbReference type="Proteomes" id="UP000178943">
    <property type="component" value="Unassembled WGS sequence"/>
</dbReference>
<dbReference type="Gene3D" id="1.10.10.10">
    <property type="entry name" value="Winged helix-like DNA-binding domain superfamily/Winged helix DNA-binding domain"/>
    <property type="match status" value="1"/>
</dbReference>
<dbReference type="InterPro" id="IPR009057">
    <property type="entry name" value="Homeodomain-like_sf"/>
</dbReference>
<sequence>MHYKERITTNPKVMLGKPVTKGTRITVELILRKLSEGMSINDLLKAYPHLKKEDIFAALSYSADVISKDATLLKIS</sequence>
<comment type="caution">
    <text evidence="1">The sequence shown here is derived from an EMBL/GenBank/DDBJ whole genome shotgun (WGS) entry which is preliminary data.</text>
</comment>
<dbReference type="STRING" id="1817863.A2Y62_10575"/>
<dbReference type="InterPro" id="IPR036388">
    <property type="entry name" value="WH-like_DNA-bd_sf"/>
</dbReference>
<proteinExistence type="predicted"/>
<accession>A0A1F5VUR7</accession>
<protein>
    <submittedName>
        <fullName evidence="1">Antitoxin</fullName>
    </submittedName>
</protein>
<dbReference type="EMBL" id="MFGW01000083">
    <property type="protein sequence ID" value="OGF66821.1"/>
    <property type="molecule type" value="Genomic_DNA"/>
</dbReference>
<dbReference type="InterPro" id="IPR007367">
    <property type="entry name" value="DUF433"/>
</dbReference>
<gene>
    <name evidence="1" type="ORF">A2Y62_10575</name>
</gene>
<dbReference type="PANTHER" id="PTHR34849:SF3">
    <property type="entry name" value="SSR2962 PROTEIN"/>
    <property type="match status" value="1"/>
</dbReference>
<reference evidence="1 2" key="1">
    <citation type="journal article" date="2016" name="Nat. Commun.">
        <title>Thousands of microbial genomes shed light on interconnected biogeochemical processes in an aquifer system.</title>
        <authorList>
            <person name="Anantharaman K."/>
            <person name="Brown C.T."/>
            <person name="Hug L.A."/>
            <person name="Sharon I."/>
            <person name="Castelle C.J."/>
            <person name="Probst A.J."/>
            <person name="Thomas B.C."/>
            <person name="Singh A."/>
            <person name="Wilkins M.J."/>
            <person name="Karaoz U."/>
            <person name="Brodie E.L."/>
            <person name="Williams K.H."/>
            <person name="Hubbard S.S."/>
            <person name="Banfield J.F."/>
        </authorList>
    </citation>
    <scope>NUCLEOTIDE SEQUENCE [LARGE SCALE GENOMIC DNA]</scope>
</reference>
<dbReference type="AlphaFoldDB" id="A0A1F5VUR7"/>
<evidence type="ECO:0000313" key="2">
    <source>
        <dbReference type="Proteomes" id="UP000178943"/>
    </source>
</evidence>
<organism evidence="1 2">
    <name type="scientific">Candidatus Fischerbacteria bacterium RBG_13_37_8</name>
    <dbReference type="NCBI Taxonomy" id="1817863"/>
    <lineage>
        <taxon>Bacteria</taxon>
        <taxon>Candidatus Fischeribacteriota</taxon>
    </lineage>
</organism>
<dbReference type="SUPFAM" id="SSF46689">
    <property type="entry name" value="Homeodomain-like"/>
    <property type="match status" value="1"/>
</dbReference>